<comment type="caution">
    <text evidence="2">The sequence shown here is derived from an EMBL/GenBank/DDBJ whole genome shotgun (WGS) entry which is preliminary data.</text>
</comment>
<name>A0A9J6A731_SOLCO</name>
<evidence type="ECO:0000313" key="2">
    <source>
        <dbReference type="EMBL" id="KAG5620337.1"/>
    </source>
</evidence>
<feature type="compositionally biased region" description="Basic and acidic residues" evidence="1">
    <location>
        <begin position="27"/>
        <end position="39"/>
    </location>
</feature>
<feature type="region of interest" description="Disordered" evidence="1">
    <location>
        <begin position="1"/>
        <end position="41"/>
    </location>
</feature>
<protein>
    <submittedName>
        <fullName evidence="2">Uncharacterized protein</fullName>
    </submittedName>
</protein>
<reference evidence="2 3" key="1">
    <citation type="submission" date="2020-09" db="EMBL/GenBank/DDBJ databases">
        <title>De no assembly of potato wild relative species, Solanum commersonii.</title>
        <authorList>
            <person name="Cho K."/>
        </authorList>
    </citation>
    <scope>NUCLEOTIDE SEQUENCE [LARGE SCALE GENOMIC DNA]</scope>
    <source>
        <strain evidence="2">LZ3.2</strain>
        <tissue evidence="2">Leaf</tissue>
    </source>
</reference>
<organism evidence="2 3">
    <name type="scientific">Solanum commersonii</name>
    <name type="common">Commerson's wild potato</name>
    <name type="synonym">Commerson's nightshade</name>
    <dbReference type="NCBI Taxonomy" id="4109"/>
    <lineage>
        <taxon>Eukaryota</taxon>
        <taxon>Viridiplantae</taxon>
        <taxon>Streptophyta</taxon>
        <taxon>Embryophyta</taxon>
        <taxon>Tracheophyta</taxon>
        <taxon>Spermatophyta</taxon>
        <taxon>Magnoliopsida</taxon>
        <taxon>eudicotyledons</taxon>
        <taxon>Gunneridae</taxon>
        <taxon>Pentapetalae</taxon>
        <taxon>asterids</taxon>
        <taxon>lamiids</taxon>
        <taxon>Solanales</taxon>
        <taxon>Solanaceae</taxon>
        <taxon>Solanoideae</taxon>
        <taxon>Solaneae</taxon>
        <taxon>Solanum</taxon>
    </lineage>
</organism>
<proteinExistence type="predicted"/>
<dbReference type="AlphaFoldDB" id="A0A9J6A731"/>
<gene>
    <name evidence="2" type="ORF">H5410_005555</name>
</gene>
<feature type="region of interest" description="Disordered" evidence="1">
    <location>
        <begin position="139"/>
        <end position="174"/>
    </location>
</feature>
<keyword evidence="3" id="KW-1185">Reference proteome</keyword>
<evidence type="ECO:0000256" key="1">
    <source>
        <dbReference type="SAM" id="MobiDB-lite"/>
    </source>
</evidence>
<evidence type="ECO:0000313" key="3">
    <source>
        <dbReference type="Proteomes" id="UP000824120"/>
    </source>
</evidence>
<accession>A0A9J6A731</accession>
<dbReference type="EMBL" id="JACXVP010000002">
    <property type="protein sequence ID" value="KAG5620337.1"/>
    <property type="molecule type" value="Genomic_DNA"/>
</dbReference>
<dbReference type="Proteomes" id="UP000824120">
    <property type="component" value="Chromosome 2"/>
</dbReference>
<sequence length="174" mass="19462">MGGSGTVAELRGGVRSGAEPGTTGGTGERDGPNREGSTREDEDPIYYLDDWGWTLVTYRKHQKLSLHEESAKQHIREKMVRRPKTKAYIVHSKKEEIKVHHNQELRRSITLGEYLPSWLYMKFTCDGTKALCCNVDAKEAKDATPSCPSPKDAPKSYPKLETPSCQSPIDDPKS</sequence>